<proteinExistence type="predicted"/>
<evidence type="ECO:0000256" key="1">
    <source>
        <dbReference type="SAM" id="MobiDB-lite"/>
    </source>
</evidence>
<dbReference type="InterPro" id="IPR021027">
    <property type="entry name" value="Transposase_put_HTH"/>
</dbReference>
<dbReference type="EMBL" id="BAABDD010000008">
    <property type="protein sequence ID" value="GAA3741821.1"/>
    <property type="molecule type" value="Genomic_DNA"/>
</dbReference>
<evidence type="ECO:0000313" key="4">
    <source>
        <dbReference type="Proteomes" id="UP001500908"/>
    </source>
</evidence>
<accession>A0ABP7FLI2</accession>
<evidence type="ECO:0000313" key="3">
    <source>
        <dbReference type="EMBL" id="GAA3741821.1"/>
    </source>
</evidence>
<organism evidence="3 4">
    <name type="scientific">Salinactinospora qingdaonensis</name>
    <dbReference type="NCBI Taxonomy" id="702744"/>
    <lineage>
        <taxon>Bacteria</taxon>
        <taxon>Bacillati</taxon>
        <taxon>Actinomycetota</taxon>
        <taxon>Actinomycetes</taxon>
        <taxon>Streptosporangiales</taxon>
        <taxon>Nocardiopsidaceae</taxon>
        <taxon>Salinactinospora</taxon>
    </lineage>
</organism>
<dbReference type="RefSeq" id="WP_344970505.1">
    <property type="nucleotide sequence ID" value="NZ_BAABDD010000008.1"/>
</dbReference>
<feature type="region of interest" description="Disordered" evidence="1">
    <location>
        <begin position="157"/>
        <end position="187"/>
    </location>
</feature>
<name>A0ABP7FLI2_9ACTN</name>
<protein>
    <recommendedName>
        <fullName evidence="2">Transposase putative helix-turn-helix domain-containing protein</fullName>
    </recommendedName>
</protein>
<comment type="caution">
    <text evidence="3">The sequence shown here is derived from an EMBL/GenBank/DDBJ whole genome shotgun (WGS) entry which is preliminary data.</text>
</comment>
<reference evidence="4" key="1">
    <citation type="journal article" date="2019" name="Int. J. Syst. Evol. Microbiol.">
        <title>The Global Catalogue of Microorganisms (GCM) 10K type strain sequencing project: providing services to taxonomists for standard genome sequencing and annotation.</title>
        <authorList>
            <consortium name="The Broad Institute Genomics Platform"/>
            <consortium name="The Broad Institute Genome Sequencing Center for Infectious Disease"/>
            <person name="Wu L."/>
            <person name="Ma J."/>
        </authorList>
    </citation>
    <scope>NUCLEOTIDE SEQUENCE [LARGE SCALE GENOMIC DNA]</scope>
    <source>
        <strain evidence="4">JCM 17137</strain>
    </source>
</reference>
<dbReference type="Pfam" id="PF12323">
    <property type="entry name" value="HTH_OrfB_IS605"/>
    <property type="match status" value="1"/>
</dbReference>
<feature type="domain" description="Transposase putative helix-turn-helix" evidence="2">
    <location>
        <begin position="2"/>
        <end position="43"/>
    </location>
</feature>
<evidence type="ECO:0000259" key="2">
    <source>
        <dbReference type="Pfam" id="PF12323"/>
    </source>
</evidence>
<dbReference type="Proteomes" id="UP001500908">
    <property type="component" value="Unassembled WGS sequence"/>
</dbReference>
<gene>
    <name evidence="3" type="ORF">GCM10022402_21980</name>
</gene>
<sequence length="187" mass="20805">MTYKRRACPPPEQAAPLGRTFGCVRLMWHTTLAQRHTAWHERGEQTSYARTDAALSRWKKTGELGFCPRCRRCRCGWSSRSPRPRGRGLWNRWQTARDLPSAVGDQAGNRCREAALVSGTVPSGTVGTPLVHHGEQVNGFFSYFPFGLARYREKHTSGNDESRVLPVALGSGGRHGPSPIRPRPTAP</sequence>
<keyword evidence="4" id="KW-1185">Reference proteome</keyword>